<dbReference type="InterPro" id="IPR009057">
    <property type="entry name" value="Homeodomain-like_sf"/>
</dbReference>
<dbReference type="Pfam" id="PF02311">
    <property type="entry name" value="AraC_binding"/>
    <property type="match status" value="1"/>
</dbReference>
<dbReference type="AlphaFoldDB" id="A0A173QVM3"/>
<evidence type="ECO:0000256" key="1">
    <source>
        <dbReference type="ARBA" id="ARBA00023015"/>
    </source>
</evidence>
<evidence type="ECO:0000313" key="5">
    <source>
        <dbReference type="EMBL" id="CUM69670.1"/>
    </source>
</evidence>
<keyword evidence="1" id="KW-0805">Transcription regulation</keyword>
<dbReference type="PRINTS" id="PR00032">
    <property type="entry name" value="HTHARAC"/>
</dbReference>
<dbReference type="Gene3D" id="1.10.10.60">
    <property type="entry name" value="Homeodomain-like"/>
    <property type="match status" value="2"/>
</dbReference>
<dbReference type="InterPro" id="IPR018060">
    <property type="entry name" value="HTH_AraC"/>
</dbReference>
<keyword evidence="2 5" id="KW-0238">DNA-binding</keyword>
<dbReference type="OrthoDB" id="2112176at2"/>
<dbReference type="InterPro" id="IPR003313">
    <property type="entry name" value="AraC-bd"/>
</dbReference>
<dbReference type="RefSeq" id="WP_081028189.1">
    <property type="nucleotide sequence ID" value="NZ_CYXO01000001.1"/>
</dbReference>
<evidence type="ECO:0000313" key="6">
    <source>
        <dbReference type="Proteomes" id="UP000095597"/>
    </source>
</evidence>
<evidence type="ECO:0000256" key="3">
    <source>
        <dbReference type="ARBA" id="ARBA00023163"/>
    </source>
</evidence>
<reference evidence="5 6" key="1">
    <citation type="submission" date="2015-09" db="EMBL/GenBank/DDBJ databases">
        <authorList>
            <consortium name="Pathogen Informatics"/>
        </authorList>
    </citation>
    <scope>NUCLEOTIDE SEQUENCE [LARGE SCALE GENOMIC DNA]</scope>
    <source>
        <strain evidence="5 6">2789STDY5834961</strain>
    </source>
</reference>
<feature type="domain" description="HTH araC/xylS-type" evidence="4">
    <location>
        <begin position="180"/>
        <end position="278"/>
    </location>
</feature>
<dbReference type="EMBL" id="CYXO01000001">
    <property type="protein sequence ID" value="CUM69670.1"/>
    <property type="molecule type" value="Genomic_DNA"/>
</dbReference>
<evidence type="ECO:0000259" key="4">
    <source>
        <dbReference type="PROSITE" id="PS01124"/>
    </source>
</evidence>
<accession>A0A173QVM3</accession>
<protein>
    <submittedName>
        <fullName evidence="5">DNA-binding transcriptional regulator AraC</fullName>
    </submittedName>
</protein>
<dbReference type="GO" id="GO:0043565">
    <property type="term" value="F:sequence-specific DNA binding"/>
    <property type="evidence" value="ECO:0007669"/>
    <property type="project" value="InterPro"/>
</dbReference>
<sequence length="285" mass="32885">MAKAYHEALHPLGNLGIQVSMAALENTHIPAHWHEAMEILFCLNGSVRIHVEHEHLTLQHNQLIVFDSKEVHSIHSDSNLYMFLCIHVDKKRLSVYCPDLELYHIKCRPVPLDDPKSTQYIHICQLAHDLTRLNVENESTSAMRSDGTALLMLADLIRYFSVYSLPGATAGTSQSNDTLREIITYVNEHYTEKLSLEEVANQIGFSREYFCRFFKQHMGITFLRYLNEVRISHAGRLLMNTDMSISEVMSESGFTNQTIFNRLFKEIYGMTPRESRNTSVEEKYL</sequence>
<dbReference type="InterPro" id="IPR020449">
    <property type="entry name" value="Tscrpt_reg_AraC-type_HTH"/>
</dbReference>
<dbReference type="Gene3D" id="2.60.120.10">
    <property type="entry name" value="Jelly Rolls"/>
    <property type="match status" value="1"/>
</dbReference>
<proteinExistence type="predicted"/>
<dbReference type="PROSITE" id="PS01124">
    <property type="entry name" value="HTH_ARAC_FAMILY_2"/>
    <property type="match status" value="1"/>
</dbReference>
<dbReference type="InterPro" id="IPR014710">
    <property type="entry name" value="RmlC-like_jellyroll"/>
</dbReference>
<dbReference type="SUPFAM" id="SSF46689">
    <property type="entry name" value="Homeodomain-like"/>
    <property type="match status" value="2"/>
</dbReference>
<dbReference type="SMART" id="SM00342">
    <property type="entry name" value="HTH_ARAC"/>
    <property type="match status" value="1"/>
</dbReference>
<evidence type="ECO:0000256" key="2">
    <source>
        <dbReference type="ARBA" id="ARBA00023125"/>
    </source>
</evidence>
<dbReference type="SUPFAM" id="SSF51215">
    <property type="entry name" value="Regulatory protein AraC"/>
    <property type="match status" value="1"/>
</dbReference>
<dbReference type="InterPro" id="IPR037923">
    <property type="entry name" value="HTH-like"/>
</dbReference>
<dbReference type="Pfam" id="PF12833">
    <property type="entry name" value="HTH_18"/>
    <property type="match status" value="1"/>
</dbReference>
<gene>
    <name evidence="5" type="primary">tetD_2</name>
    <name evidence="5" type="ORF">ERS852573_00089</name>
</gene>
<keyword evidence="3" id="KW-0804">Transcription</keyword>
<name>A0A173QVM3_9FIRM</name>
<dbReference type="PANTHER" id="PTHR43280">
    <property type="entry name" value="ARAC-FAMILY TRANSCRIPTIONAL REGULATOR"/>
    <property type="match status" value="1"/>
</dbReference>
<dbReference type="Proteomes" id="UP000095597">
    <property type="component" value="Unassembled WGS sequence"/>
</dbReference>
<organism evidence="5 6">
    <name type="scientific">Dorea longicatena</name>
    <dbReference type="NCBI Taxonomy" id="88431"/>
    <lineage>
        <taxon>Bacteria</taxon>
        <taxon>Bacillati</taxon>
        <taxon>Bacillota</taxon>
        <taxon>Clostridia</taxon>
        <taxon>Lachnospirales</taxon>
        <taxon>Lachnospiraceae</taxon>
        <taxon>Dorea</taxon>
    </lineage>
</organism>
<dbReference type="GO" id="GO:0003700">
    <property type="term" value="F:DNA-binding transcription factor activity"/>
    <property type="evidence" value="ECO:0007669"/>
    <property type="project" value="InterPro"/>
</dbReference>
<dbReference type="PANTHER" id="PTHR43280:SF34">
    <property type="entry name" value="ARAC-FAMILY TRANSCRIPTIONAL REGULATOR"/>
    <property type="match status" value="1"/>
</dbReference>